<proteinExistence type="predicted"/>
<dbReference type="InterPro" id="IPR036691">
    <property type="entry name" value="Endo/exonu/phosph_ase_sf"/>
</dbReference>
<dbReference type="GO" id="GO:0003824">
    <property type="term" value="F:catalytic activity"/>
    <property type="evidence" value="ECO:0007669"/>
    <property type="project" value="InterPro"/>
</dbReference>
<dbReference type="SUPFAM" id="SSF56219">
    <property type="entry name" value="DNase I-like"/>
    <property type="match status" value="1"/>
</dbReference>
<dbReference type="InterPro" id="IPR005135">
    <property type="entry name" value="Endo/exonuclease/phosphatase"/>
</dbReference>
<dbReference type="EMBL" id="JABSTR010000007">
    <property type="protein sequence ID" value="KAH9374833.1"/>
    <property type="molecule type" value="Genomic_DNA"/>
</dbReference>
<accession>A0A9J6GIV5</accession>
<dbReference type="Pfam" id="PF14529">
    <property type="entry name" value="Exo_endo_phos_2"/>
    <property type="match status" value="1"/>
</dbReference>
<gene>
    <name evidence="2" type="ORF">HPB48_011134</name>
</gene>
<evidence type="ECO:0000313" key="3">
    <source>
        <dbReference type="Proteomes" id="UP000821853"/>
    </source>
</evidence>
<feature type="domain" description="Endonuclease/exonuclease/phosphatase" evidence="1">
    <location>
        <begin position="37"/>
        <end position="113"/>
    </location>
</feature>
<evidence type="ECO:0000259" key="1">
    <source>
        <dbReference type="Pfam" id="PF14529"/>
    </source>
</evidence>
<reference evidence="2 3" key="1">
    <citation type="journal article" date="2020" name="Cell">
        <title>Large-Scale Comparative Analyses of Tick Genomes Elucidate Their Genetic Diversity and Vector Capacities.</title>
        <authorList>
            <consortium name="Tick Genome and Microbiome Consortium (TIGMIC)"/>
            <person name="Jia N."/>
            <person name="Wang J."/>
            <person name="Shi W."/>
            <person name="Du L."/>
            <person name="Sun Y."/>
            <person name="Zhan W."/>
            <person name="Jiang J.F."/>
            <person name="Wang Q."/>
            <person name="Zhang B."/>
            <person name="Ji P."/>
            <person name="Bell-Sakyi L."/>
            <person name="Cui X.M."/>
            <person name="Yuan T.T."/>
            <person name="Jiang B.G."/>
            <person name="Yang W.F."/>
            <person name="Lam T.T."/>
            <person name="Chang Q.C."/>
            <person name="Ding S.J."/>
            <person name="Wang X.J."/>
            <person name="Zhu J.G."/>
            <person name="Ruan X.D."/>
            <person name="Zhao L."/>
            <person name="Wei J.T."/>
            <person name="Ye R.Z."/>
            <person name="Que T.C."/>
            <person name="Du C.H."/>
            <person name="Zhou Y.H."/>
            <person name="Cheng J.X."/>
            <person name="Dai P.F."/>
            <person name="Guo W.B."/>
            <person name="Han X.H."/>
            <person name="Huang E.J."/>
            <person name="Li L.F."/>
            <person name="Wei W."/>
            <person name="Gao Y.C."/>
            <person name="Liu J.Z."/>
            <person name="Shao H.Z."/>
            <person name="Wang X."/>
            <person name="Wang C.C."/>
            <person name="Yang T.C."/>
            <person name="Huo Q.B."/>
            <person name="Li W."/>
            <person name="Chen H.Y."/>
            <person name="Chen S.E."/>
            <person name="Zhou L.G."/>
            <person name="Ni X.B."/>
            <person name="Tian J.H."/>
            <person name="Sheng Y."/>
            <person name="Liu T."/>
            <person name="Pan Y.S."/>
            <person name="Xia L.Y."/>
            <person name="Li J."/>
            <person name="Zhao F."/>
            <person name="Cao W.C."/>
        </authorList>
    </citation>
    <scope>NUCLEOTIDE SEQUENCE [LARGE SCALE GENOMIC DNA]</scope>
    <source>
        <strain evidence="2">HaeL-2018</strain>
    </source>
</reference>
<comment type="caution">
    <text evidence="2">The sequence shown here is derived from an EMBL/GenBank/DDBJ whole genome shotgun (WGS) entry which is preliminary data.</text>
</comment>
<organism evidence="2 3">
    <name type="scientific">Haemaphysalis longicornis</name>
    <name type="common">Bush tick</name>
    <dbReference type="NCBI Taxonomy" id="44386"/>
    <lineage>
        <taxon>Eukaryota</taxon>
        <taxon>Metazoa</taxon>
        <taxon>Ecdysozoa</taxon>
        <taxon>Arthropoda</taxon>
        <taxon>Chelicerata</taxon>
        <taxon>Arachnida</taxon>
        <taxon>Acari</taxon>
        <taxon>Parasitiformes</taxon>
        <taxon>Ixodida</taxon>
        <taxon>Ixodoidea</taxon>
        <taxon>Ixodidae</taxon>
        <taxon>Haemaphysalinae</taxon>
        <taxon>Haemaphysalis</taxon>
    </lineage>
</organism>
<dbReference type="AlphaFoldDB" id="A0A9J6GIV5"/>
<dbReference type="Proteomes" id="UP000821853">
    <property type="component" value="Chromosome 5"/>
</dbReference>
<name>A0A9J6GIV5_HAELO</name>
<keyword evidence="3" id="KW-1185">Reference proteome</keyword>
<dbReference type="Gene3D" id="3.60.10.10">
    <property type="entry name" value="Endonuclease/exonuclease/phosphatase"/>
    <property type="match status" value="1"/>
</dbReference>
<evidence type="ECO:0000313" key="2">
    <source>
        <dbReference type="EMBL" id="KAH9374833.1"/>
    </source>
</evidence>
<protein>
    <recommendedName>
        <fullName evidence="1">Endonuclease/exonuclease/phosphatase domain-containing protein</fullName>
    </recommendedName>
</protein>
<dbReference type="VEuPathDB" id="VectorBase:HLOH_065200"/>
<sequence>MARKEHTMLDLILTNVRIDHVFADVVVGTKRNESIYILNVCRNASKRNQLFRAILQKGIEQAGCSKLLACGDFNAMDQCWGYVKSNAKGRNLAQDALDSGYVLVADPADPTRTGASVF</sequence>